<reference evidence="1 2" key="1">
    <citation type="submission" date="2022-10" db="EMBL/GenBank/DDBJ databases">
        <title>Luteolibacter flavescens strain MCCC 1K03193, whole genome shotgun sequencing project.</title>
        <authorList>
            <person name="Zhao G."/>
            <person name="Shen L."/>
        </authorList>
    </citation>
    <scope>NUCLEOTIDE SEQUENCE [LARGE SCALE GENOMIC DNA]</scope>
    <source>
        <strain evidence="1 2">MCCC 1K03193</strain>
    </source>
</reference>
<name>A0ABT3FMB1_9BACT</name>
<accession>A0ABT3FMB1</accession>
<evidence type="ECO:0000313" key="1">
    <source>
        <dbReference type="EMBL" id="MCW1884329.1"/>
    </source>
</evidence>
<evidence type="ECO:0000313" key="2">
    <source>
        <dbReference type="Proteomes" id="UP001207930"/>
    </source>
</evidence>
<protein>
    <submittedName>
        <fullName evidence="1">Uncharacterized protein</fullName>
    </submittedName>
</protein>
<proteinExistence type="predicted"/>
<comment type="caution">
    <text evidence="1">The sequence shown here is derived from an EMBL/GenBank/DDBJ whole genome shotgun (WGS) entry which is preliminary data.</text>
</comment>
<dbReference type="Proteomes" id="UP001207930">
    <property type="component" value="Unassembled WGS sequence"/>
</dbReference>
<sequence>MDDLATRIWLADNLPTASSERLEEIAASLLNVPDLDDRAWIGLFSCWFEKAPRAAWAFAAGRSDLRGIALEEWAKLDPGNARESLGPLSPDDLLALFRGAVEKDVLTAFRLLDEASAGDASLLDLSTIASQLERVRIADLASRDPEFASFWVDRLDLRYAEGALLLGRWKNDPAAATEWLGRQEHPADLLGELASFTYYDDYSPALMDFVAGNFPAGNRRMEAIQRMLEQIAYKDPEFAASEASRVIPDDGLRAEAIGKIASLVADTDFDKAWSLLDTLDPSIQGLRRVSLPKIETQPELATGNTVRAFQYGFHLTSMRGLESPGNVRSNLLESLIYTDKDEAIRLMEKIPAKDFHYVGSSAFATWAARDYRDAVLWLAEKRSTGTGGDIGDILDLVQVDAMRQEVPALIESLQPGTVRSALVALHAEDLAESDPLSAIAFAREATTADVGVSRAYATWADHNPLEALEYLKDDDAAPLEAWKSVVRQSFKEAPERTALVISALPSGDARDSAISSVLTLLEDSDPLSSGAWALFITDENSRKARFGSMIEKLTMDLRAAHDPATAEELRQQVEDAAGLSDTERQLWLDRIDLEFPEAR</sequence>
<gene>
    <name evidence="1" type="ORF">OKA04_06270</name>
</gene>
<dbReference type="EMBL" id="JAPDDS010000003">
    <property type="protein sequence ID" value="MCW1884329.1"/>
    <property type="molecule type" value="Genomic_DNA"/>
</dbReference>
<dbReference type="RefSeq" id="WP_264500289.1">
    <property type="nucleotide sequence ID" value="NZ_JAPDDS010000003.1"/>
</dbReference>
<keyword evidence="2" id="KW-1185">Reference proteome</keyword>
<organism evidence="1 2">
    <name type="scientific">Luteolibacter flavescens</name>
    <dbReference type="NCBI Taxonomy" id="1859460"/>
    <lineage>
        <taxon>Bacteria</taxon>
        <taxon>Pseudomonadati</taxon>
        <taxon>Verrucomicrobiota</taxon>
        <taxon>Verrucomicrobiia</taxon>
        <taxon>Verrucomicrobiales</taxon>
        <taxon>Verrucomicrobiaceae</taxon>
        <taxon>Luteolibacter</taxon>
    </lineage>
</organism>